<evidence type="ECO:0000256" key="3">
    <source>
        <dbReference type="ARBA" id="ARBA00023027"/>
    </source>
</evidence>
<dbReference type="EMBL" id="JAGJCF010000005">
    <property type="protein sequence ID" value="MBP0615824.1"/>
    <property type="molecule type" value="Genomic_DNA"/>
</dbReference>
<sequence>MTKIVFLDRDTIGPDIALTKPSATHEWVEHASTRAEEVVERLQGATIAVTNKVPIRRESLEKLPDLKFVTVAATGYDVIDIEACRERGIAVSNVRGYAENTVPDHAMALILLLSRSLPGYRQDVIDGEWQKAGQFCFFNHPIFDLAGRRLGIIGEGVIGQGVAKRAEAFGMKIMFAAHKGVEGLGPLYTPFDEVIETADVITLHAPLTPKTRNVLAMPEFRRMKKKPLIINTSRGGLVDEADLVQALEEGLIAGFGFDVLTKEPPAPDNPLLQVLGRPNVIVTPHVAWASNEAMGEVWRQVVESIDKFVEGEPVRRVV</sequence>
<dbReference type="InterPro" id="IPR036291">
    <property type="entry name" value="NAD(P)-bd_dom_sf"/>
</dbReference>
<dbReference type="InterPro" id="IPR050418">
    <property type="entry name" value="D-iso_2-hydroxyacid_DH_PdxB"/>
</dbReference>
<dbReference type="Proteomes" id="UP000678276">
    <property type="component" value="Unassembled WGS sequence"/>
</dbReference>
<evidence type="ECO:0000256" key="2">
    <source>
        <dbReference type="ARBA" id="ARBA00023002"/>
    </source>
</evidence>
<organism evidence="7 8">
    <name type="scientific">Jiella mangrovi</name>
    <dbReference type="NCBI Taxonomy" id="2821407"/>
    <lineage>
        <taxon>Bacteria</taxon>
        <taxon>Pseudomonadati</taxon>
        <taxon>Pseudomonadota</taxon>
        <taxon>Alphaproteobacteria</taxon>
        <taxon>Hyphomicrobiales</taxon>
        <taxon>Aurantimonadaceae</taxon>
        <taxon>Jiella</taxon>
    </lineage>
</organism>
<dbReference type="SUPFAM" id="SSF52283">
    <property type="entry name" value="Formate/glycerate dehydrogenase catalytic domain-like"/>
    <property type="match status" value="1"/>
</dbReference>
<dbReference type="InterPro" id="IPR006139">
    <property type="entry name" value="D-isomer_2_OHA_DH_cat_dom"/>
</dbReference>
<evidence type="ECO:0000313" key="7">
    <source>
        <dbReference type="EMBL" id="MBP0615824.1"/>
    </source>
</evidence>
<evidence type="ECO:0000256" key="1">
    <source>
        <dbReference type="ARBA" id="ARBA00005854"/>
    </source>
</evidence>
<dbReference type="Pfam" id="PF02826">
    <property type="entry name" value="2-Hacid_dh_C"/>
    <property type="match status" value="1"/>
</dbReference>
<dbReference type="Gene3D" id="3.40.50.720">
    <property type="entry name" value="NAD(P)-binding Rossmann-like Domain"/>
    <property type="match status" value="2"/>
</dbReference>
<dbReference type="PANTHER" id="PTHR43761">
    <property type="entry name" value="D-ISOMER SPECIFIC 2-HYDROXYACID DEHYDROGENASE FAMILY PROTEIN (AFU_ORTHOLOGUE AFUA_1G13630)"/>
    <property type="match status" value="1"/>
</dbReference>
<name>A0ABS4BGE8_9HYPH</name>
<gene>
    <name evidence="7" type="ORF">J6595_09555</name>
</gene>
<dbReference type="PANTHER" id="PTHR43761:SF1">
    <property type="entry name" value="D-ISOMER SPECIFIC 2-HYDROXYACID DEHYDROGENASE CATALYTIC DOMAIN-CONTAINING PROTEIN-RELATED"/>
    <property type="match status" value="1"/>
</dbReference>
<comment type="caution">
    <text evidence="7">The sequence shown here is derived from an EMBL/GenBank/DDBJ whole genome shotgun (WGS) entry which is preliminary data.</text>
</comment>
<keyword evidence="2 4" id="KW-0560">Oxidoreductase</keyword>
<evidence type="ECO:0000259" key="5">
    <source>
        <dbReference type="Pfam" id="PF00389"/>
    </source>
</evidence>
<keyword evidence="3" id="KW-0520">NAD</keyword>
<comment type="similarity">
    <text evidence="1 4">Belongs to the D-isomer specific 2-hydroxyacid dehydrogenase family.</text>
</comment>
<keyword evidence="8" id="KW-1185">Reference proteome</keyword>
<dbReference type="InterPro" id="IPR029753">
    <property type="entry name" value="D-isomer_DH_CS"/>
</dbReference>
<proteinExistence type="inferred from homology"/>
<protein>
    <submittedName>
        <fullName evidence="7">D-2-hydroxyacid dehydrogenase</fullName>
    </submittedName>
</protein>
<dbReference type="SUPFAM" id="SSF51735">
    <property type="entry name" value="NAD(P)-binding Rossmann-fold domains"/>
    <property type="match status" value="1"/>
</dbReference>
<feature type="domain" description="D-isomer specific 2-hydroxyacid dehydrogenase catalytic" evidence="5">
    <location>
        <begin position="29"/>
        <end position="318"/>
    </location>
</feature>
<dbReference type="CDD" id="cd12162">
    <property type="entry name" value="2-Hacid_dh_4"/>
    <property type="match status" value="1"/>
</dbReference>
<accession>A0ABS4BGE8</accession>
<dbReference type="PROSITE" id="PS00671">
    <property type="entry name" value="D_2_HYDROXYACID_DH_3"/>
    <property type="match status" value="1"/>
</dbReference>
<reference evidence="7 8" key="1">
    <citation type="submission" date="2021-04" db="EMBL/GenBank/DDBJ databases">
        <title>Whole genome sequence of Jiella sp. KSK16Y-1.</title>
        <authorList>
            <person name="Tuo L."/>
        </authorList>
    </citation>
    <scope>NUCLEOTIDE SEQUENCE [LARGE SCALE GENOMIC DNA]</scope>
    <source>
        <strain evidence="7 8">KSK16Y-1</strain>
    </source>
</reference>
<dbReference type="RefSeq" id="WP_209594248.1">
    <property type="nucleotide sequence ID" value="NZ_JAGJCF010000005.1"/>
</dbReference>
<evidence type="ECO:0000313" key="8">
    <source>
        <dbReference type="Proteomes" id="UP000678276"/>
    </source>
</evidence>
<dbReference type="InterPro" id="IPR006140">
    <property type="entry name" value="D-isomer_DH_NAD-bd"/>
</dbReference>
<feature type="domain" description="D-isomer specific 2-hydroxyacid dehydrogenase NAD-binding" evidence="6">
    <location>
        <begin position="107"/>
        <end position="287"/>
    </location>
</feature>
<dbReference type="Pfam" id="PF00389">
    <property type="entry name" value="2-Hacid_dh"/>
    <property type="match status" value="1"/>
</dbReference>
<evidence type="ECO:0000259" key="6">
    <source>
        <dbReference type="Pfam" id="PF02826"/>
    </source>
</evidence>
<evidence type="ECO:0000256" key="4">
    <source>
        <dbReference type="RuleBase" id="RU003719"/>
    </source>
</evidence>